<proteinExistence type="predicted"/>
<name>A0ABY0ANY4_9ENTR</name>
<evidence type="ECO:0000313" key="1">
    <source>
        <dbReference type="EMBL" id="RTN19037.1"/>
    </source>
</evidence>
<comment type="caution">
    <text evidence="1">The sequence shown here is derived from an EMBL/GenBank/DDBJ whole genome shotgun (WGS) entry which is preliminary data.</text>
</comment>
<dbReference type="InterPro" id="IPR056123">
    <property type="entry name" value="DUF7706"/>
</dbReference>
<dbReference type="EMBL" id="RXRX01000018">
    <property type="protein sequence ID" value="RTN19037.1"/>
    <property type="molecule type" value="Genomic_DNA"/>
</dbReference>
<organism evidence="1 2">
    <name type="scientific">Enterobacter quasimori</name>
    <dbReference type="NCBI Taxonomy" id="2838947"/>
    <lineage>
        <taxon>Bacteria</taxon>
        <taxon>Pseudomonadati</taxon>
        <taxon>Pseudomonadota</taxon>
        <taxon>Gammaproteobacteria</taxon>
        <taxon>Enterobacterales</taxon>
        <taxon>Enterobacteriaceae</taxon>
        <taxon>Enterobacter</taxon>
    </lineage>
</organism>
<gene>
    <name evidence="1" type="ORF">EKN94_20910</name>
</gene>
<dbReference type="Pfam" id="PF24806">
    <property type="entry name" value="DUF7706"/>
    <property type="match status" value="1"/>
</dbReference>
<sequence length="63" mass="7080">MNGIEKLCLELDDQHAMALAQFVKRVSWGDLRGCAANDDEAWLMKNAIDKLQLALSEEGYSPR</sequence>
<accession>A0ABY0ANY4</accession>
<protein>
    <submittedName>
        <fullName evidence="1">Uncharacterized protein</fullName>
    </submittedName>
</protein>
<dbReference type="Proteomes" id="UP000278241">
    <property type="component" value="Unassembled WGS sequence"/>
</dbReference>
<evidence type="ECO:0000313" key="2">
    <source>
        <dbReference type="Proteomes" id="UP000278241"/>
    </source>
</evidence>
<dbReference type="RefSeq" id="WP_032666489.1">
    <property type="nucleotide sequence ID" value="NZ_RXRX01000018.1"/>
</dbReference>
<keyword evidence="2" id="KW-1185">Reference proteome</keyword>
<reference evidence="1 2" key="1">
    <citation type="submission" date="2018-12" db="EMBL/GenBank/DDBJ databases">
        <title>The Batch Genome Submission of Enterobacter spp. strains.</title>
        <authorList>
            <person name="Wei L."/>
            <person name="Wu W."/>
            <person name="Lin J."/>
            <person name="Zhang X."/>
            <person name="Feng Y."/>
            <person name="Zong Z."/>
        </authorList>
    </citation>
    <scope>NUCLEOTIDE SEQUENCE [LARGE SCALE GENOMIC DNA]</scope>
    <source>
        <strain evidence="1 2">WCHEM090044</strain>
    </source>
</reference>